<dbReference type="OrthoDB" id="5470953at2"/>
<dbReference type="AlphaFoldDB" id="A0A1I4EFU1"/>
<keyword evidence="4" id="KW-1185">Reference proteome</keyword>
<gene>
    <name evidence="3" type="ORF">SAMN04488004_106160</name>
</gene>
<dbReference type="PROSITE" id="PS51257">
    <property type="entry name" value="PROKAR_LIPOPROTEIN"/>
    <property type="match status" value="1"/>
</dbReference>
<sequence>MTKLSTALPALAALALTSACAGTGAIDAGNGLSKTLDQMQLQYPGMTQEIYASFDADGNGLLDSFEQQAVFQESSSSDGIGGTAGALSMDAVPS</sequence>
<organism evidence="3 4">
    <name type="scientific">Loktanella salsilacus</name>
    <dbReference type="NCBI Taxonomy" id="195913"/>
    <lineage>
        <taxon>Bacteria</taxon>
        <taxon>Pseudomonadati</taxon>
        <taxon>Pseudomonadota</taxon>
        <taxon>Alphaproteobacteria</taxon>
        <taxon>Rhodobacterales</taxon>
        <taxon>Roseobacteraceae</taxon>
        <taxon>Loktanella</taxon>
    </lineage>
</organism>
<dbReference type="RefSeq" id="WP_139222594.1">
    <property type="nucleotide sequence ID" value="NZ_FOTF01000006.1"/>
</dbReference>
<evidence type="ECO:0000256" key="2">
    <source>
        <dbReference type="SAM" id="SignalP"/>
    </source>
</evidence>
<evidence type="ECO:0000256" key="1">
    <source>
        <dbReference type="SAM" id="MobiDB-lite"/>
    </source>
</evidence>
<feature type="region of interest" description="Disordered" evidence="1">
    <location>
        <begin position="73"/>
        <end position="94"/>
    </location>
</feature>
<feature type="chain" id="PRO_5011527123" description="EF-hand domain-containing protein" evidence="2">
    <location>
        <begin position="22"/>
        <end position="94"/>
    </location>
</feature>
<protein>
    <recommendedName>
        <fullName evidence="5">EF-hand domain-containing protein</fullName>
    </recommendedName>
</protein>
<evidence type="ECO:0008006" key="5">
    <source>
        <dbReference type="Google" id="ProtNLM"/>
    </source>
</evidence>
<accession>A0A1I4EFU1</accession>
<feature type="signal peptide" evidence="2">
    <location>
        <begin position="1"/>
        <end position="21"/>
    </location>
</feature>
<name>A0A1I4EFU1_9RHOB</name>
<reference evidence="4" key="1">
    <citation type="submission" date="2016-10" db="EMBL/GenBank/DDBJ databases">
        <authorList>
            <person name="Varghese N."/>
            <person name="Submissions S."/>
        </authorList>
    </citation>
    <scope>NUCLEOTIDE SEQUENCE [LARGE SCALE GENOMIC DNA]</scope>
    <source>
        <strain evidence="4">DSM 16199</strain>
    </source>
</reference>
<evidence type="ECO:0000313" key="4">
    <source>
        <dbReference type="Proteomes" id="UP000199550"/>
    </source>
</evidence>
<dbReference type="STRING" id="195913.SAMN04488004_106160"/>
<dbReference type="Proteomes" id="UP000199550">
    <property type="component" value="Unassembled WGS sequence"/>
</dbReference>
<dbReference type="EMBL" id="FOTF01000006">
    <property type="protein sequence ID" value="SFL03051.1"/>
    <property type="molecule type" value="Genomic_DNA"/>
</dbReference>
<evidence type="ECO:0000313" key="3">
    <source>
        <dbReference type="EMBL" id="SFL03051.1"/>
    </source>
</evidence>
<proteinExistence type="predicted"/>
<keyword evidence="2" id="KW-0732">Signal</keyword>